<name>A0A7D5D9W1_9PSED</name>
<dbReference type="PANTHER" id="PTHR43793:SF1">
    <property type="entry name" value="FAD SYNTHASE"/>
    <property type="match status" value="1"/>
</dbReference>
<dbReference type="EMBL" id="CP056030">
    <property type="protein sequence ID" value="QKZ07294.1"/>
    <property type="molecule type" value="Genomic_DNA"/>
</dbReference>
<sequence length="134" mass="14848">MSRIVLTYGTFDLFHVGHLNLLRNLRALGDRLIVGVSTDEFNLKKGKQTVIPFADRLDIVQSLKCVDMTLAETGWAQKADDIRRLGVAVFGMGDDWRGHFDTLRPLCEVVYLPRTPGISSSALKHCLARPAPAA</sequence>
<dbReference type="Proteomes" id="UP000509568">
    <property type="component" value="Chromosome"/>
</dbReference>
<dbReference type="AlphaFoldDB" id="A0A7D5D9W1"/>
<feature type="domain" description="Cytidyltransferase-like" evidence="3">
    <location>
        <begin position="6"/>
        <end position="123"/>
    </location>
</feature>
<reference evidence="4 5" key="1">
    <citation type="submission" date="2020-06" db="EMBL/GenBank/DDBJ databases">
        <title>Pseudomonas eucalypticola sp. nov., an endophyte of Eucalyptus dunnii leaves with biocontrol ability of eucalyptus leaf blight.</title>
        <authorList>
            <person name="Liu Y."/>
            <person name="Song Z."/>
            <person name="Zeng H."/>
            <person name="Lu M."/>
            <person name="Wang X."/>
            <person name="Lian X."/>
            <person name="Zhang Q."/>
        </authorList>
    </citation>
    <scope>NUCLEOTIDE SEQUENCE [LARGE SCALE GENOMIC DNA]</scope>
    <source>
        <strain evidence="4 5">NP-1</strain>
    </source>
</reference>
<dbReference type="InterPro" id="IPR014729">
    <property type="entry name" value="Rossmann-like_a/b/a_fold"/>
</dbReference>
<dbReference type="Pfam" id="PF01467">
    <property type="entry name" value="CTP_transf_like"/>
    <property type="match status" value="1"/>
</dbReference>
<accession>A0A7D5D9W1</accession>
<dbReference type="NCBIfam" id="TIGR00125">
    <property type="entry name" value="cyt_tran_rel"/>
    <property type="match status" value="1"/>
</dbReference>
<dbReference type="KEGG" id="pez:HWQ56_27335"/>
<proteinExistence type="predicted"/>
<evidence type="ECO:0000256" key="2">
    <source>
        <dbReference type="ARBA" id="ARBA00022695"/>
    </source>
</evidence>
<dbReference type="PANTHER" id="PTHR43793">
    <property type="entry name" value="FAD SYNTHASE"/>
    <property type="match status" value="1"/>
</dbReference>
<dbReference type="RefSeq" id="WP_158157473.1">
    <property type="nucleotide sequence ID" value="NZ_CP056030.1"/>
</dbReference>
<protein>
    <submittedName>
        <fullName evidence="4">Adenylyltransferase/cytidyltransferase family protein</fullName>
    </submittedName>
</protein>
<evidence type="ECO:0000259" key="3">
    <source>
        <dbReference type="Pfam" id="PF01467"/>
    </source>
</evidence>
<keyword evidence="5" id="KW-1185">Reference proteome</keyword>
<dbReference type="Gene3D" id="3.40.50.620">
    <property type="entry name" value="HUPs"/>
    <property type="match status" value="1"/>
</dbReference>
<organism evidence="4 5">
    <name type="scientific">Pseudomonas eucalypticola</name>
    <dbReference type="NCBI Taxonomy" id="2599595"/>
    <lineage>
        <taxon>Bacteria</taxon>
        <taxon>Pseudomonadati</taxon>
        <taxon>Pseudomonadota</taxon>
        <taxon>Gammaproteobacteria</taxon>
        <taxon>Pseudomonadales</taxon>
        <taxon>Pseudomonadaceae</taxon>
        <taxon>Pseudomonas</taxon>
    </lineage>
</organism>
<dbReference type="GO" id="GO:0016779">
    <property type="term" value="F:nucleotidyltransferase activity"/>
    <property type="evidence" value="ECO:0007669"/>
    <property type="project" value="UniProtKB-KW"/>
</dbReference>
<gene>
    <name evidence="4" type="ORF">HWQ56_27335</name>
</gene>
<dbReference type="InterPro" id="IPR050385">
    <property type="entry name" value="Archaeal_FAD_synthase"/>
</dbReference>
<keyword evidence="1 4" id="KW-0808">Transferase</keyword>
<dbReference type="InterPro" id="IPR004821">
    <property type="entry name" value="Cyt_trans-like"/>
</dbReference>
<keyword evidence="2 4" id="KW-0548">Nucleotidyltransferase</keyword>
<evidence type="ECO:0000313" key="4">
    <source>
        <dbReference type="EMBL" id="QKZ07294.1"/>
    </source>
</evidence>
<evidence type="ECO:0000313" key="5">
    <source>
        <dbReference type="Proteomes" id="UP000509568"/>
    </source>
</evidence>
<evidence type="ECO:0000256" key="1">
    <source>
        <dbReference type="ARBA" id="ARBA00022679"/>
    </source>
</evidence>
<dbReference type="SUPFAM" id="SSF52374">
    <property type="entry name" value="Nucleotidylyl transferase"/>
    <property type="match status" value="1"/>
</dbReference>